<keyword evidence="2" id="KW-1133">Transmembrane helix</keyword>
<organism evidence="3">
    <name type="scientific">Odontella aurita</name>
    <dbReference type="NCBI Taxonomy" id="265563"/>
    <lineage>
        <taxon>Eukaryota</taxon>
        <taxon>Sar</taxon>
        <taxon>Stramenopiles</taxon>
        <taxon>Ochrophyta</taxon>
        <taxon>Bacillariophyta</taxon>
        <taxon>Mediophyceae</taxon>
        <taxon>Biddulphiophycidae</taxon>
        <taxon>Eupodiscales</taxon>
        <taxon>Odontellaceae</taxon>
        <taxon>Odontella</taxon>
    </lineage>
</organism>
<reference evidence="3" key="1">
    <citation type="submission" date="2021-01" db="EMBL/GenBank/DDBJ databases">
        <authorList>
            <person name="Corre E."/>
            <person name="Pelletier E."/>
            <person name="Niang G."/>
            <person name="Scheremetjew M."/>
            <person name="Finn R."/>
            <person name="Kale V."/>
            <person name="Holt S."/>
            <person name="Cochrane G."/>
            <person name="Meng A."/>
            <person name="Brown T."/>
            <person name="Cohen L."/>
        </authorList>
    </citation>
    <scope>NUCLEOTIDE SEQUENCE</scope>
    <source>
        <strain evidence="3">Isolate 1302-5</strain>
    </source>
</reference>
<feature type="transmembrane region" description="Helical" evidence="2">
    <location>
        <begin position="84"/>
        <end position="104"/>
    </location>
</feature>
<protein>
    <submittedName>
        <fullName evidence="3">Uncharacterized protein</fullName>
    </submittedName>
</protein>
<gene>
    <name evidence="3" type="ORF">OAUR00152_LOCUS13133</name>
</gene>
<dbReference type="AlphaFoldDB" id="A0A7S4IMM8"/>
<evidence type="ECO:0000313" key="3">
    <source>
        <dbReference type="EMBL" id="CAE2234150.1"/>
    </source>
</evidence>
<evidence type="ECO:0000256" key="1">
    <source>
        <dbReference type="SAM" id="MobiDB-lite"/>
    </source>
</evidence>
<name>A0A7S4IMM8_9STRA</name>
<feature type="region of interest" description="Disordered" evidence="1">
    <location>
        <begin position="1"/>
        <end position="30"/>
    </location>
</feature>
<evidence type="ECO:0000256" key="2">
    <source>
        <dbReference type="SAM" id="Phobius"/>
    </source>
</evidence>
<keyword evidence="2" id="KW-0812">Transmembrane</keyword>
<feature type="compositionally biased region" description="Basic and acidic residues" evidence="1">
    <location>
        <begin position="1"/>
        <end position="21"/>
    </location>
</feature>
<accession>A0A7S4IMM8</accession>
<dbReference type="EMBL" id="HBKQ01019447">
    <property type="protein sequence ID" value="CAE2234150.1"/>
    <property type="molecule type" value="Transcribed_RNA"/>
</dbReference>
<sequence>MSTNRIDRVRQRFQRSADHHPQKSLTGEAESVAEDGRKLVNDKRRGYFYHTLIALACFHRFKPRFESKYLRGRGGKKESEGRPWKCLFLATLASVTLLLVFFVISAEMTASSAKAWAHAPEPRCTDGPYVYDVNRHLEGIGSTFQHRKHGLILADALGGRWMGTLKNEHESPPRANHRSFFGLGGSGDQCEERDFRQRPIAFSSIEPRARIWQLCRIIHREEQAEFRELHNISRASVILLKGEGRVIEKWNYCLFNERFRRRFRDAQGQRGLEFTKGNNDTQVAVYFRWGDTAKWTRSVERPGRRNIWGLTTLAKFVKERVLVGENKNATINFISEGNASLFRKFSDIVPRANVRNDLTWQGAIDLMSQSDILIGGSSSFFVLSAHLCRNCTVVTKFIHPKFEMQGDEMSMASGHLQLCNDKNYKITCP</sequence>
<keyword evidence="2" id="KW-0472">Membrane</keyword>
<proteinExistence type="predicted"/>